<evidence type="ECO:0000313" key="2">
    <source>
        <dbReference type="Proteomes" id="UP000294588"/>
    </source>
</evidence>
<keyword evidence="2" id="KW-1185">Reference proteome</keyword>
<name>A0AC61QMV5_9BACT</name>
<organism evidence="1 2">
    <name type="scientific">Candidatus Syntrophosphaera thermopropionivorans</name>
    <dbReference type="NCBI Taxonomy" id="2593015"/>
    <lineage>
        <taxon>Bacteria</taxon>
        <taxon>Pseudomonadati</taxon>
        <taxon>Candidatus Cloacimonadota</taxon>
        <taxon>Candidatus Cloacimonadia</taxon>
        <taxon>Candidatus Cloacimonadales</taxon>
        <taxon>Candidatus Cloacimonadaceae</taxon>
        <taxon>Candidatus Syntrophosphaera</taxon>
    </lineage>
</organism>
<gene>
    <name evidence="1" type="ORF">E0946_00330</name>
</gene>
<dbReference type="Proteomes" id="UP000294588">
    <property type="component" value="Unassembled WGS sequence"/>
</dbReference>
<reference evidence="1" key="1">
    <citation type="submission" date="2019-03" db="EMBL/GenBank/DDBJ databases">
        <title>Candidatus Syntrophosphaera thermopropionivorans: a novel player in syntrophic propionate oxidation during anaerobic digestion.</title>
        <authorList>
            <person name="Dyksma S."/>
        </authorList>
    </citation>
    <scope>NUCLEOTIDE SEQUENCE</scope>
    <source>
        <strain evidence="1">W5</strain>
    </source>
</reference>
<sequence length="163" mass="18856">MCKEATVRCSKAQFLIELKLDNELPKEKGKALKLHLENCPQCRKYEAEARKLQQLLSTFPVREFPSWLHNSILEETVKHERKRMLNRYIVRWQTIPALIAIVLSLIGGWALGKTAYIRVNPLPDNASVIYSNQVSQTDSLNLVVFGESTLMEDLFYQISEDYK</sequence>
<comment type="caution">
    <text evidence="1">The sequence shown here is derived from an EMBL/GenBank/DDBJ whole genome shotgun (WGS) entry which is preliminary data.</text>
</comment>
<evidence type="ECO:0000313" key="1">
    <source>
        <dbReference type="EMBL" id="TDF74569.1"/>
    </source>
</evidence>
<proteinExistence type="predicted"/>
<protein>
    <submittedName>
        <fullName evidence="1">Uncharacterized protein</fullName>
    </submittedName>
</protein>
<dbReference type="EMBL" id="SMOG01000001">
    <property type="protein sequence ID" value="TDF74569.1"/>
    <property type="molecule type" value="Genomic_DNA"/>
</dbReference>
<accession>A0AC61QMV5</accession>